<organism evidence="13 14">
    <name type="scientific">Prolixibacter denitrificans</name>
    <dbReference type="NCBI Taxonomy" id="1541063"/>
    <lineage>
        <taxon>Bacteria</taxon>
        <taxon>Pseudomonadati</taxon>
        <taxon>Bacteroidota</taxon>
        <taxon>Bacteroidia</taxon>
        <taxon>Marinilabiliales</taxon>
        <taxon>Prolixibacteraceae</taxon>
        <taxon>Prolixibacter</taxon>
    </lineage>
</organism>
<evidence type="ECO:0000256" key="7">
    <source>
        <dbReference type="RuleBase" id="RU000492"/>
    </source>
</evidence>
<dbReference type="Gene3D" id="3.30.70.330">
    <property type="match status" value="1"/>
</dbReference>
<dbReference type="PANTHER" id="PTHR47959:SF13">
    <property type="entry name" value="ATP-DEPENDENT RNA HELICASE RHLE"/>
    <property type="match status" value="1"/>
</dbReference>
<comment type="caution">
    <text evidence="13">The sequence shown here is derived from an EMBL/GenBank/DDBJ whole genome shotgun (WGS) entry which is preliminary data.</text>
</comment>
<dbReference type="GO" id="GO:0003724">
    <property type="term" value="F:RNA helicase activity"/>
    <property type="evidence" value="ECO:0007669"/>
    <property type="project" value="InterPro"/>
</dbReference>
<dbReference type="Proteomes" id="UP000396862">
    <property type="component" value="Unassembled WGS sequence"/>
</dbReference>
<dbReference type="CDD" id="cd00268">
    <property type="entry name" value="DEADc"/>
    <property type="match status" value="1"/>
</dbReference>
<feature type="domain" description="Helicase ATP-binding" evidence="9">
    <location>
        <begin position="34"/>
        <end position="205"/>
    </location>
</feature>
<keyword evidence="2 7" id="KW-0378">Hydrolase</keyword>
<sequence>MIQFEEMGLDPRIIKGIQELGFEEPSPIQEKIIPHYLQSPGDMVGLAQTGTGKTAAFGLPVLQSIDTDVKVPQVLILSPTRELCVQIAREMELYAKYLPKVDIVSVYGGAAIEPQIRALKKGPQIITATPGRMHDMVRRRKVDLSSIDILVLDEADEMLNMGFQEDLDAILAGTPSTKHTLLFSATMPKEVATIAKKYMTSPVEITVGKKNAGADNVNHIYHMVHARDRYAALKRVMDFHPDIYGIVFCRTRMETKDVAAKLIQDNYSAEALHGDLSQAQRDFVMEKFRTRGVQMLVATDVAARGLDVNHLTHVINYNLPDDTENYTHRSGRTGRAGRSGTSISIIHMKEQGKIRMIEKTIGKKFEKKPVPGGEAICERQLLHYIDRVAETEVDDSQIEGYMSAIHEKLEGLTREELIKHFVSMEFNQLLKYYRETDDLNAVEAPAGREGRDGRQRNKRDNHNEKNIPMTRFHINIGSKKGLSPKDLIAIAVRATGKRNLEVGRIDLLRNFSFVEIDSTQAGSFVQQAKKLTFDGIPVVATESDERPQQKQRFNGDRRGRSGGGGDFRKRNDRKRRR</sequence>
<dbReference type="Proteomes" id="UP000240621">
    <property type="component" value="Unassembled WGS sequence"/>
</dbReference>
<dbReference type="GO" id="GO:0005524">
    <property type="term" value="F:ATP binding"/>
    <property type="evidence" value="ECO:0007669"/>
    <property type="project" value="UniProtKB-KW"/>
</dbReference>
<reference evidence="12 15" key="2">
    <citation type="submission" date="2019-10" db="EMBL/GenBank/DDBJ databases">
        <title>Prolixibacter strains distinguished by the presence of nitrate reductase genes were adept at nitrate-dependent anaerobic corrosion of metallic iron and carbon steel.</title>
        <authorList>
            <person name="Iino T."/>
            <person name="Shono N."/>
            <person name="Ito K."/>
            <person name="Nakamura R."/>
            <person name="Sueoka K."/>
            <person name="Harayama S."/>
            <person name="Ohkuma M."/>
        </authorList>
    </citation>
    <scope>NUCLEOTIDE SEQUENCE [LARGE SCALE GENOMIC DNA]</scope>
    <source>
        <strain evidence="12 15">MIC1-1</strain>
    </source>
</reference>
<dbReference type="InterPro" id="IPR001650">
    <property type="entry name" value="Helicase_C-like"/>
</dbReference>
<dbReference type="Pfam" id="PF00271">
    <property type="entry name" value="Helicase_C"/>
    <property type="match status" value="1"/>
</dbReference>
<dbReference type="CDD" id="cd18787">
    <property type="entry name" value="SF2_C_DEAD"/>
    <property type="match status" value="1"/>
</dbReference>
<dbReference type="InterPro" id="IPR044742">
    <property type="entry name" value="DEAD/DEAH_RhlB"/>
</dbReference>
<comment type="similarity">
    <text evidence="5 7">Belongs to the DEAD box helicase family.</text>
</comment>
<dbReference type="PROSITE" id="PS51195">
    <property type="entry name" value="Q_MOTIF"/>
    <property type="match status" value="1"/>
</dbReference>
<dbReference type="InterPro" id="IPR014001">
    <property type="entry name" value="Helicase_ATP-bd"/>
</dbReference>
<evidence type="ECO:0000256" key="5">
    <source>
        <dbReference type="ARBA" id="ARBA00038437"/>
    </source>
</evidence>
<evidence type="ECO:0000256" key="3">
    <source>
        <dbReference type="ARBA" id="ARBA00022806"/>
    </source>
</evidence>
<evidence type="ECO:0000256" key="4">
    <source>
        <dbReference type="ARBA" id="ARBA00022840"/>
    </source>
</evidence>
<dbReference type="InterPro" id="IPR000629">
    <property type="entry name" value="RNA-helicase_DEAD-box_CS"/>
</dbReference>
<evidence type="ECO:0000256" key="8">
    <source>
        <dbReference type="SAM" id="MobiDB-lite"/>
    </source>
</evidence>
<keyword evidence="1 7" id="KW-0547">Nucleotide-binding</keyword>
<dbReference type="GO" id="GO:0016787">
    <property type="term" value="F:hydrolase activity"/>
    <property type="evidence" value="ECO:0007669"/>
    <property type="project" value="UniProtKB-KW"/>
</dbReference>
<feature type="domain" description="Helicase C-terminal" evidence="10">
    <location>
        <begin position="232"/>
        <end position="376"/>
    </location>
</feature>
<dbReference type="AlphaFoldDB" id="A0A2P8CKN6"/>
<dbReference type="InterPro" id="IPR005580">
    <property type="entry name" value="DbpA/CsdA_RNA-bd_dom"/>
</dbReference>
<dbReference type="SUPFAM" id="SSF52540">
    <property type="entry name" value="P-loop containing nucleoside triphosphate hydrolases"/>
    <property type="match status" value="1"/>
</dbReference>
<dbReference type="GO" id="GO:0003676">
    <property type="term" value="F:nucleic acid binding"/>
    <property type="evidence" value="ECO:0007669"/>
    <property type="project" value="InterPro"/>
</dbReference>
<dbReference type="CDD" id="cd12252">
    <property type="entry name" value="RRM_DbpA"/>
    <property type="match status" value="1"/>
</dbReference>
<gene>
    <name evidence="13" type="ORF">CLV93_101484</name>
    <name evidence="12" type="ORF">JCM18694_03890</name>
</gene>
<name>A0A2P8CKN6_9BACT</name>
<dbReference type="PROSITE" id="PS51194">
    <property type="entry name" value="HELICASE_CTER"/>
    <property type="match status" value="1"/>
</dbReference>
<feature type="short sequence motif" description="Q motif" evidence="6">
    <location>
        <begin position="2"/>
        <end position="30"/>
    </location>
</feature>
<dbReference type="EMBL" id="BLAU01000001">
    <property type="protein sequence ID" value="GET20143.1"/>
    <property type="molecule type" value="Genomic_DNA"/>
</dbReference>
<reference evidence="13 14" key="1">
    <citation type="submission" date="2018-03" db="EMBL/GenBank/DDBJ databases">
        <title>Genomic Encyclopedia of Archaeal and Bacterial Type Strains, Phase II (KMG-II): from individual species to whole genera.</title>
        <authorList>
            <person name="Goeker M."/>
        </authorList>
    </citation>
    <scope>NUCLEOTIDE SEQUENCE [LARGE SCALE GENOMIC DNA]</scope>
    <source>
        <strain evidence="13 14">DSM 27267</strain>
    </source>
</reference>
<dbReference type="Gene3D" id="3.40.50.300">
    <property type="entry name" value="P-loop containing nucleotide triphosphate hydrolases"/>
    <property type="match status" value="2"/>
</dbReference>
<dbReference type="PROSITE" id="PS51192">
    <property type="entry name" value="HELICASE_ATP_BIND_1"/>
    <property type="match status" value="1"/>
</dbReference>
<dbReference type="EMBL" id="PYGC01000001">
    <property type="protein sequence ID" value="PSK85521.1"/>
    <property type="molecule type" value="Genomic_DNA"/>
</dbReference>
<evidence type="ECO:0000256" key="2">
    <source>
        <dbReference type="ARBA" id="ARBA00022801"/>
    </source>
</evidence>
<dbReference type="OrthoDB" id="9785240at2"/>
<dbReference type="InterPro" id="IPR011545">
    <property type="entry name" value="DEAD/DEAH_box_helicase_dom"/>
</dbReference>
<dbReference type="Pfam" id="PF03880">
    <property type="entry name" value="DbpA"/>
    <property type="match status" value="1"/>
</dbReference>
<dbReference type="RefSeq" id="WP_106540554.1">
    <property type="nucleotide sequence ID" value="NZ_BLAU01000001.1"/>
</dbReference>
<accession>A0A2P8CKN6</accession>
<dbReference type="InterPro" id="IPR027417">
    <property type="entry name" value="P-loop_NTPase"/>
</dbReference>
<evidence type="ECO:0000259" key="10">
    <source>
        <dbReference type="PROSITE" id="PS51194"/>
    </source>
</evidence>
<evidence type="ECO:0000313" key="15">
    <source>
        <dbReference type="Proteomes" id="UP000396862"/>
    </source>
</evidence>
<dbReference type="GO" id="GO:0005829">
    <property type="term" value="C:cytosol"/>
    <property type="evidence" value="ECO:0007669"/>
    <property type="project" value="TreeGrafter"/>
</dbReference>
<keyword evidence="4 7" id="KW-0067">ATP-binding</keyword>
<dbReference type="Pfam" id="PF00270">
    <property type="entry name" value="DEAD"/>
    <property type="match status" value="1"/>
</dbReference>
<feature type="compositionally biased region" description="Basic and acidic residues" evidence="8">
    <location>
        <begin position="446"/>
        <end position="465"/>
    </location>
</feature>
<dbReference type="InterPro" id="IPR014014">
    <property type="entry name" value="RNA_helicase_DEAD_Q_motif"/>
</dbReference>
<feature type="compositionally biased region" description="Basic and acidic residues" evidence="8">
    <location>
        <begin position="543"/>
        <end position="559"/>
    </location>
</feature>
<proteinExistence type="inferred from homology"/>
<dbReference type="InterPro" id="IPR012677">
    <property type="entry name" value="Nucleotide-bd_a/b_plait_sf"/>
</dbReference>
<dbReference type="PANTHER" id="PTHR47959">
    <property type="entry name" value="ATP-DEPENDENT RNA HELICASE RHLE-RELATED"/>
    <property type="match status" value="1"/>
</dbReference>
<evidence type="ECO:0000256" key="1">
    <source>
        <dbReference type="ARBA" id="ARBA00022741"/>
    </source>
</evidence>
<evidence type="ECO:0000256" key="6">
    <source>
        <dbReference type="PROSITE-ProRule" id="PRU00552"/>
    </source>
</evidence>
<feature type="domain" description="DEAD-box RNA helicase Q" evidence="11">
    <location>
        <begin position="2"/>
        <end position="30"/>
    </location>
</feature>
<feature type="region of interest" description="Disordered" evidence="8">
    <location>
        <begin position="539"/>
        <end position="577"/>
    </location>
</feature>
<evidence type="ECO:0000313" key="14">
    <source>
        <dbReference type="Proteomes" id="UP000240621"/>
    </source>
</evidence>
<evidence type="ECO:0000259" key="11">
    <source>
        <dbReference type="PROSITE" id="PS51195"/>
    </source>
</evidence>
<protein>
    <submittedName>
        <fullName evidence="13">ATP-dependent RNA helicase DeaD</fullName>
    </submittedName>
    <submittedName>
        <fullName evidence="12">DEAD/DEAH box helicase</fullName>
    </submittedName>
</protein>
<keyword evidence="3 7" id="KW-0347">Helicase</keyword>
<dbReference type="SMART" id="SM00487">
    <property type="entry name" value="DEXDc"/>
    <property type="match status" value="1"/>
</dbReference>
<dbReference type="SMART" id="SM00490">
    <property type="entry name" value="HELICc"/>
    <property type="match status" value="1"/>
</dbReference>
<dbReference type="InterPro" id="IPR050079">
    <property type="entry name" value="DEAD_box_RNA_helicase"/>
</dbReference>
<keyword evidence="15" id="KW-1185">Reference proteome</keyword>
<evidence type="ECO:0000259" key="9">
    <source>
        <dbReference type="PROSITE" id="PS51192"/>
    </source>
</evidence>
<dbReference type="PROSITE" id="PS00039">
    <property type="entry name" value="DEAD_ATP_HELICASE"/>
    <property type="match status" value="1"/>
</dbReference>
<evidence type="ECO:0000313" key="13">
    <source>
        <dbReference type="EMBL" id="PSK85521.1"/>
    </source>
</evidence>
<feature type="region of interest" description="Disordered" evidence="8">
    <location>
        <begin position="443"/>
        <end position="468"/>
    </location>
</feature>
<evidence type="ECO:0000313" key="12">
    <source>
        <dbReference type="EMBL" id="GET20143.1"/>
    </source>
</evidence>